<proteinExistence type="predicted"/>
<accession>A0A934NT02</accession>
<feature type="chain" id="PRO_5036837036" evidence="1">
    <location>
        <begin position="35"/>
        <end position="112"/>
    </location>
</feature>
<gene>
    <name evidence="3" type="ORF">JGU71_17870</name>
</gene>
<dbReference type="InterPro" id="IPR007969">
    <property type="entry name" value="DUF732"/>
</dbReference>
<evidence type="ECO:0000313" key="3">
    <source>
        <dbReference type="EMBL" id="MBJ8340763.1"/>
    </source>
</evidence>
<feature type="domain" description="DUF732" evidence="2">
    <location>
        <begin position="41"/>
        <end position="109"/>
    </location>
</feature>
<dbReference type="Pfam" id="PF05305">
    <property type="entry name" value="DUF732"/>
    <property type="match status" value="1"/>
</dbReference>
<dbReference type="RefSeq" id="WP_199705625.1">
    <property type="nucleotide sequence ID" value="NZ_JAEMNV010000005.1"/>
</dbReference>
<dbReference type="Proteomes" id="UP000655868">
    <property type="component" value="Unassembled WGS sequence"/>
</dbReference>
<sequence length="112" mass="11379">MITNRIRNRAIAAVFSVTIAGLGAGALGAGTASAADYASEASFLEEISINGATLPGLSAEENIAAGYAVCADLTAGGSILDEISALEQTYQFEQGVLFLSASTTNLCPDFAR</sequence>
<dbReference type="AlphaFoldDB" id="A0A934NT02"/>
<organism evidence="3 4">
    <name type="scientific">Antrihabitans stalagmiti</name>
    <dbReference type="NCBI Taxonomy" id="2799499"/>
    <lineage>
        <taxon>Bacteria</taxon>
        <taxon>Bacillati</taxon>
        <taxon>Actinomycetota</taxon>
        <taxon>Actinomycetes</taxon>
        <taxon>Mycobacteriales</taxon>
        <taxon>Nocardiaceae</taxon>
        <taxon>Antrihabitans</taxon>
    </lineage>
</organism>
<protein>
    <submittedName>
        <fullName evidence="3">DUF732 domain-containing protein</fullName>
    </submittedName>
</protein>
<dbReference type="EMBL" id="JAEMNV010000005">
    <property type="protein sequence ID" value="MBJ8340763.1"/>
    <property type="molecule type" value="Genomic_DNA"/>
</dbReference>
<evidence type="ECO:0000259" key="2">
    <source>
        <dbReference type="Pfam" id="PF05305"/>
    </source>
</evidence>
<comment type="caution">
    <text evidence="3">The sequence shown here is derived from an EMBL/GenBank/DDBJ whole genome shotgun (WGS) entry which is preliminary data.</text>
</comment>
<reference evidence="3" key="1">
    <citation type="submission" date="2020-12" db="EMBL/GenBank/DDBJ databases">
        <title>Antrihabitans popcorni sp. nov. and Antrihabitans auranticaus sp. nov., isolated from a larva cave.</title>
        <authorList>
            <person name="Lee S.D."/>
            <person name="Kim I.S."/>
        </authorList>
    </citation>
    <scope>NUCLEOTIDE SEQUENCE</scope>
    <source>
        <strain evidence="3">YC3-6</strain>
    </source>
</reference>
<keyword evidence="1" id="KW-0732">Signal</keyword>
<name>A0A934NT02_9NOCA</name>
<feature type="signal peptide" evidence="1">
    <location>
        <begin position="1"/>
        <end position="34"/>
    </location>
</feature>
<evidence type="ECO:0000256" key="1">
    <source>
        <dbReference type="SAM" id="SignalP"/>
    </source>
</evidence>
<keyword evidence="4" id="KW-1185">Reference proteome</keyword>
<evidence type="ECO:0000313" key="4">
    <source>
        <dbReference type="Proteomes" id="UP000655868"/>
    </source>
</evidence>